<keyword evidence="3" id="KW-1185">Reference proteome</keyword>
<dbReference type="Proteomes" id="UP000198318">
    <property type="component" value="Unassembled WGS sequence"/>
</dbReference>
<name>A0A239D0L5_9ACTN</name>
<proteinExistence type="predicted"/>
<evidence type="ECO:0000313" key="2">
    <source>
        <dbReference type="EMBL" id="SNS26056.1"/>
    </source>
</evidence>
<dbReference type="AlphaFoldDB" id="A0A239D0L5"/>
<feature type="region of interest" description="Disordered" evidence="1">
    <location>
        <begin position="66"/>
        <end position="115"/>
    </location>
</feature>
<gene>
    <name evidence="2" type="ORF">SAMN05443665_100263</name>
</gene>
<protein>
    <submittedName>
        <fullName evidence="2">Uncharacterized protein</fullName>
    </submittedName>
</protein>
<accession>A0A239D0L5</accession>
<organism evidence="2 3">
    <name type="scientific">Actinomadura meyerae</name>
    <dbReference type="NCBI Taxonomy" id="240840"/>
    <lineage>
        <taxon>Bacteria</taxon>
        <taxon>Bacillati</taxon>
        <taxon>Actinomycetota</taxon>
        <taxon>Actinomycetes</taxon>
        <taxon>Streptosporangiales</taxon>
        <taxon>Thermomonosporaceae</taxon>
        <taxon>Actinomadura</taxon>
    </lineage>
</organism>
<evidence type="ECO:0000256" key="1">
    <source>
        <dbReference type="SAM" id="MobiDB-lite"/>
    </source>
</evidence>
<evidence type="ECO:0000313" key="3">
    <source>
        <dbReference type="Proteomes" id="UP000198318"/>
    </source>
</evidence>
<dbReference type="EMBL" id="FZOR01000002">
    <property type="protein sequence ID" value="SNS26056.1"/>
    <property type="molecule type" value="Genomic_DNA"/>
</dbReference>
<reference evidence="2 3" key="1">
    <citation type="submission" date="2017-06" db="EMBL/GenBank/DDBJ databases">
        <authorList>
            <person name="Kim H.J."/>
            <person name="Triplett B.A."/>
        </authorList>
    </citation>
    <scope>NUCLEOTIDE SEQUENCE [LARGE SCALE GENOMIC DNA]</scope>
    <source>
        <strain evidence="2 3">DSM 44715</strain>
    </source>
</reference>
<sequence length="128" mass="13687">MLDGTELARWAEGNHPGWAVVWGAYNRKFTAWTLWSGELLVVAAPDTHSLSIAVRNAEQRAIETMPRTSVGTWRSGPFHCLPSLGPHGPGASGHAPPKPPAEDDPPGQDVPGPWSVPARLDLVAAVRT</sequence>